<dbReference type="InterPro" id="IPR001533">
    <property type="entry name" value="Pterin_deHydtase"/>
</dbReference>
<evidence type="ECO:0000313" key="5">
    <source>
        <dbReference type="EMBL" id="SFB93226.1"/>
    </source>
</evidence>
<name>A0A1I1F2P5_9HYPH</name>
<dbReference type="Proteomes" id="UP000182258">
    <property type="component" value="Unassembled WGS sequence"/>
</dbReference>
<dbReference type="Gene3D" id="3.30.1360.20">
    <property type="entry name" value="Transcriptional coactivator/pterin dehydratase"/>
    <property type="match status" value="1"/>
</dbReference>
<dbReference type="EMBL" id="FOMB01000001">
    <property type="protein sequence ID" value="SFB93226.1"/>
    <property type="molecule type" value="Genomic_DNA"/>
</dbReference>
<accession>A0A1I1F2P5</accession>
<dbReference type="RefSeq" id="WP_074797173.1">
    <property type="nucleotide sequence ID" value="NZ_FOMB01000001.1"/>
</dbReference>
<evidence type="ECO:0000256" key="2">
    <source>
        <dbReference type="ARBA" id="ARBA00006472"/>
    </source>
</evidence>
<comment type="similarity">
    <text evidence="2 4">Belongs to the pterin-4-alpha-carbinolamine dehydratase family.</text>
</comment>
<dbReference type="CDD" id="cd00914">
    <property type="entry name" value="PCD_DCoH_subfamily_b"/>
    <property type="match status" value="1"/>
</dbReference>
<dbReference type="EC" id="4.2.1.96" evidence="4"/>
<evidence type="ECO:0000313" key="6">
    <source>
        <dbReference type="Proteomes" id="UP000182258"/>
    </source>
</evidence>
<organism evidence="5 6">
    <name type="scientific">Devosia psychrophila</name>
    <dbReference type="NCBI Taxonomy" id="728005"/>
    <lineage>
        <taxon>Bacteria</taxon>
        <taxon>Pseudomonadati</taxon>
        <taxon>Pseudomonadota</taxon>
        <taxon>Alphaproteobacteria</taxon>
        <taxon>Hyphomicrobiales</taxon>
        <taxon>Devosiaceae</taxon>
        <taxon>Devosia</taxon>
    </lineage>
</organism>
<dbReference type="HAMAP" id="MF_00434">
    <property type="entry name" value="Pterin_4_alpha"/>
    <property type="match status" value="1"/>
</dbReference>
<dbReference type="Pfam" id="PF01329">
    <property type="entry name" value="Pterin_4a"/>
    <property type="match status" value="1"/>
</dbReference>
<gene>
    <name evidence="5" type="ORF">SAMN04488059_10197</name>
</gene>
<reference evidence="5 6" key="1">
    <citation type="submission" date="2016-10" db="EMBL/GenBank/DDBJ databases">
        <authorList>
            <person name="de Groot N.N."/>
        </authorList>
    </citation>
    <scope>NUCLEOTIDE SEQUENCE [LARGE SCALE GENOMIC DNA]</scope>
    <source>
        <strain evidence="5 6">CGMCC 1.10210</strain>
    </source>
</reference>
<dbReference type="NCBIfam" id="NF002017">
    <property type="entry name" value="PRK00823.1-2"/>
    <property type="match status" value="1"/>
</dbReference>
<evidence type="ECO:0000256" key="1">
    <source>
        <dbReference type="ARBA" id="ARBA00001554"/>
    </source>
</evidence>
<dbReference type="NCBIfam" id="NF002018">
    <property type="entry name" value="PRK00823.1-3"/>
    <property type="match status" value="1"/>
</dbReference>
<dbReference type="STRING" id="728005.SAMN04488059_10197"/>
<dbReference type="AlphaFoldDB" id="A0A1I1F2P5"/>
<comment type="catalytic activity">
    <reaction evidence="1 4">
        <text>(4aS,6R)-4a-hydroxy-L-erythro-5,6,7,8-tetrahydrobiopterin = (6R)-L-erythro-6,7-dihydrobiopterin + H2O</text>
        <dbReference type="Rhea" id="RHEA:11920"/>
        <dbReference type="ChEBI" id="CHEBI:15377"/>
        <dbReference type="ChEBI" id="CHEBI:15642"/>
        <dbReference type="ChEBI" id="CHEBI:43120"/>
        <dbReference type="EC" id="4.2.1.96"/>
    </reaction>
</comment>
<evidence type="ECO:0000256" key="3">
    <source>
        <dbReference type="ARBA" id="ARBA00023239"/>
    </source>
</evidence>
<dbReference type="GO" id="GO:0008124">
    <property type="term" value="F:4-alpha-hydroxytetrahydrobiopterin dehydratase activity"/>
    <property type="evidence" value="ECO:0007669"/>
    <property type="project" value="UniProtKB-UniRule"/>
</dbReference>
<dbReference type="SUPFAM" id="SSF55248">
    <property type="entry name" value="PCD-like"/>
    <property type="match status" value="1"/>
</dbReference>
<evidence type="ECO:0000256" key="4">
    <source>
        <dbReference type="HAMAP-Rule" id="MF_00434"/>
    </source>
</evidence>
<dbReference type="PANTHER" id="PTHR12599:SF0">
    <property type="entry name" value="PTERIN-4-ALPHA-CARBINOLAMINE DEHYDRATASE"/>
    <property type="match status" value="1"/>
</dbReference>
<keyword evidence="3 4" id="KW-0456">Lyase</keyword>
<proteinExistence type="inferred from homology"/>
<dbReference type="GO" id="GO:0006729">
    <property type="term" value="P:tetrahydrobiopterin biosynthetic process"/>
    <property type="evidence" value="ECO:0007669"/>
    <property type="project" value="InterPro"/>
</dbReference>
<protein>
    <recommendedName>
        <fullName evidence="4">Putative pterin-4-alpha-carbinolamine dehydratase</fullName>
        <shortName evidence="4">PHS</shortName>
        <ecNumber evidence="4">4.2.1.96</ecNumber>
    </recommendedName>
    <alternativeName>
        <fullName evidence="4">4-alpha-hydroxy-tetrahydropterin dehydratase</fullName>
    </alternativeName>
    <alternativeName>
        <fullName evidence="4">Pterin carbinolamine dehydratase</fullName>
        <shortName evidence="4">PCD</shortName>
    </alternativeName>
</protein>
<dbReference type="OrthoDB" id="9794987at2"/>
<dbReference type="PANTHER" id="PTHR12599">
    <property type="entry name" value="PTERIN-4-ALPHA-CARBINOLAMINE DEHYDRATASE"/>
    <property type="match status" value="1"/>
</dbReference>
<sequence>MVDKLTTSERDAGLRSLDGWTHDQAADAISRVFKFKSFSEAFGFMTRVALEAQKADHHPDWSNNYDTVTISLSTHDAGGLSPKDIALARAIDKLLD</sequence>
<dbReference type="InterPro" id="IPR036428">
    <property type="entry name" value="PCD_sf"/>
</dbReference>